<evidence type="ECO:0000313" key="3">
    <source>
        <dbReference type="Proteomes" id="UP000027222"/>
    </source>
</evidence>
<dbReference type="Proteomes" id="UP000027222">
    <property type="component" value="Unassembled WGS sequence"/>
</dbReference>
<feature type="region of interest" description="Disordered" evidence="1">
    <location>
        <begin position="46"/>
        <end position="155"/>
    </location>
</feature>
<sequence>MANTKAKRRSESPTADYVATKRQKGSVVDIVSLQVVDVVSTVTMLTLSHGQPRTRSRIRAQRAQTPTPDDDSEGSPAGDELSAREEAPTGEESLDRDQSPAREKSPAWERSPAVEELSFTEEEPCHTGAKRKFQERSSSDPPATVKLGQPNATGRPYVLLPQRRLGYAADVPTAEAPATSVPVAQAPTTKALTVKPSTAKASTAKAATAKAATAKAATAKAATAKAATAKAITGKSATTKGRTVKVAGARARKGTSVMIRTPTPEPVLEPRPHKRLRLEHSSDKVGSDDDVDEFHPLFEVKCSEPVHSYKFGGFVYYSNVGPVLGYPGPVEQLTTWREPGSEDFVPPPPHTVVPHRAHDQFDRAMQYLFPVSAEEGRSGGDDVDKIVMPVDGKKKIDKGKGKALDEYPVEVEALGTASPANHDEVIKIDKGKAKMVDPVEDIQHHDVVVIIADGEGTVEDDVAKPGGRPSNAYSNDCNAGTLEIEAILARIANTHHKKMPLVYDTVGYGPVHAEHRAPSTWTAYQKLFFLRPKVEGQTPADRFRECCESYYADIDGMSAEELETYKVELFEKLAKEITKMPKVSIGSRLKAAEKSLYNCIHGISAEDPEIQIFFGMVYVGEDPAGLQLPGRCVLSSGMLMKVAAKLPITTLLNQATGLARGEYASVSIASSVNGGGLQVSTKAATTKAATTKAATTSTTSKAKKALKIVKTESTSVVSRPGASGVLASELVRKWALHQLAFYNTDRGNFPWTNAHTWAMDFRFKVVWPSTVLEYPGGPGFQLNKLATRHWIILASGLTDDDFKADCDADNSYLKFRLESWTIEEKGYRTGSSQHLRIPLILTDLGKVLVSVRDVLPASHVFLHEFLEPAGKSSILHFSKPKIPSIHPVFPMAVVTSHHTAPLRYQDNEFVQGSSRSHHEPHDRFSLIDAFDNLRRTRTQNEASYIDIDMEDVELQASIQKSFAKETRKLASRGDLAHSSSSILFWSFYSTYFQAYSPAVDDIFSNPVIRGPPSNHNHNCIPSRALVGNSSPLDSFPSSTTCIKPLRFTLLQDREDNQYLEEDEE</sequence>
<proteinExistence type="predicted"/>
<dbReference type="HOGENOM" id="CLU_288693_0_0_1"/>
<feature type="compositionally biased region" description="Basic and acidic residues" evidence="1">
    <location>
        <begin position="81"/>
        <end position="107"/>
    </location>
</feature>
<dbReference type="EMBL" id="KL142373">
    <property type="protein sequence ID" value="KDR79093.1"/>
    <property type="molecule type" value="Genomic_DNA"/>
</dbReference>
<dbReference type="AlphaFoldDB" id="A0A067TJE8"/>
<evidence type="ECO:0000313" key="2">
    <source>
        <dbReference type="EMBL" id="KDR79093.1"/>
    </source>
</evidence>
<accession>A0A067TJE8</accession>
<feature type="region of interest" description="Disordered" evidence="1">
    <location>
        <begin position="1"/>
        <end position="24"/>
    </location>
</feature>
<name>A0A067TJE8_GALM3</name>
<organism evidence="2 3">
    <name type="scientific">Galerina marginata (strain CBS 339.88)</name>
    <dbReference type="NCBI Taxonomy" id="685588"/>
    <lineage>
        <taxon>Eukaryota</taxon>
        <taxon>Fungi</taxon>
        <taxon>Dikarya</taxon>
        <taxon>Basidiomycota</taxon>
        <taxon>Agaricomycotina</taxon>
        <taxon>Agaricomycetes</taxon>
        <taxon>Agaricomycetidae</taxon>
        <taxon>Agaricales</taxon>
        <taxon>Agaricineae</taxon>
        <taxon>Strophariaceae</taxon>
        <taxon>Galerina</taxon>
    </lineage>
</organism>
<gene>
    <name evidence="2" type="ORF">GALMADRAFT_136992</name>
</gene>
<evidence type="ECO:0000256" key="1">
    <source>
        <dbReference type="SAM" id="MobiDB-lite"/>
    </source>
</evidence>
<keyword evidence="3" id="KW-1185">Reference proteome</keyword>
<dbReference type="OrthoDB" id="3111501at2759"/>
<protein>
    <submittedName>
        <fullName evidence="2">Uncharacterized protein</fullName>
    </submittedName>
</protein>
<reference evidence="3" key="1">
    <citation type="journal article" date="2014" name="Proc. Natl. Acad. Sci. U.S.A.">
        <title>Extensive sampling of basidiomycete genomes demonstrates inadequacy of the white-rot/brown-rot paradigm for wood decay fungi.</title>
        <authorList>
            <person name="Riley R."/>
            <person name="Salamov A.A."/>
            <person name="Brown D.W."/>
            <person name="Nagy L.G."/>
            <person name="Floudas D."/>
            <person name="Held B.W."/>
            <person name="Levasseur A."/>
            <person name="Lombard V."/>
            <person name="Morin E."/>
            <person name="Otillar R."/>
            <person name="Lindquist E.A."/>
            <person name="Sun H."/>
            <person name="LaButti K.M."/>
            <person name="Schmutz J."/>
            <person name="Jabbour D."/>
            <person name="Luo H."/>
            <person name="Baker S.E."/>
            <person name="Pisabarro A.G."/>
            <person name="Walton J.D."/>
            <person name="Blanchette R.A."/>
            <person name="Henrissat B."/>
            <person name="Martin F."/>
            <person name="Cullen D."/>
            <person name="Hibbett D.S."/>
            <person name="Grigoriev I.V."/>
        </authorList>
    </citation>
    <scope>NUCLEOTIDE SEQUENCE [LARGE SCALE GENOMIC DNA]</scope>
    <source>
        <strain evidence="3">CBS 339.88</strain>
    </source>
</reference>